<dbReference type="Proteomes" id="UP000663845">
    <property type="component" value="Unassembled WGS sequence"/>
</dbReference>
<evidence type="ECO:0000256" key="3">
    <source>
        <dbReference type="SAM" id="MobiDB-lite"/>
    </source>
</evidence>
<dbReference type="SUPFAM" id="SSF52047">
    <property type="entry name" value="RNI-like"/>
    <property type="match status" value="1"/>
</dbReference>
<dbReference type="AlphaFoldDB" id="A0A814JMT6"/>
<dbReference type="InterPro" id="IPR001611">
    <property type="entry name" value="Leu-rich_rpt"/>
</dbReference>
<dbReference type="EMBL" id="CAJNOG010000174">
    <property type="protein sequence ID" value="CAF1040145.1"/>
    <property type="molecule type" value="Genomic_DNA"/>
</dbReference>
<dbReference type="InterPro" id="IPR053040">
    <property type="entry name" value="LRR-containing_protein_71"/>
</dbReference>
<dbReference type="PANTHER" id="PTHR46984:SF1">
    <property type="entry name" value="LEUCINE-RICH REPEAT-CONTAINING PROTEIN 71"/>
    <property type="match status" value="1"/>
</dbReference>
<reference evidence="4" key="1">
    <citation type="submission" date="2021-02" db="EMBL/GenBank/DDBJ databases">
        <authorList>
            <person name="Nowell W R."/>
        </authorList>
    </citation>
    <scope>NUCLEOTIDE SEQUENCE</scope>
</reference>
<dbReference type="Pfam" id="PF13516">
    <property type="entry name" value="LRR_6"/>
    <property type="match status" value="9"/>
</dbReference>
<dbReference type="CDD" id="cd00116">
    <property type="entry name" value="LRR_RI"/>
    <property type="match status" value="1"/>
</dbReference>
<feature type="repeat" description="NHL" evidence="2">
    <location>
        <begin position="606"/>
        <end position="649"/>
    </location>
</feature>
<dbReference type="SMART" id="SM00368">
    <property type="entry name" value="LRR_RI"/>
    <property type="match status" value="9"/>
</dbReference>
<evidence type="ECO:0000313" key="4">
    <source>
        <dbReference type="EMBL" id="CAF1040145.1"/>
    </source>
</evidence>
<dbReference type="CDD" id="cd05819">
    <property type="entry name" value="NHL"/>
    <property type="match status" value="1"/>
</dbReference>
<name>A0A814JMT6_9BILA</name>
<dbReference type="Gene3D" id="2.40.10.500">
    <property type="match status" value="1"/>
</dbReference>
<dbReference type="Gene3D" id="2.120.10.30">
    <property type="entry name" value="TolB, C-terminal domain"/>
    <property type="match status" value="2"/>
</dbReference>
<dbReference type="InterPro" id="IPR011042">
    <property type="entry name" value="6-blade_b-propeller_TolB-like"/>
</dbReference>
<dbReference type="PROSITE" id="PS51125">
    <property type="entry name" value="NHL"/>
    <property type="match status" value="1"/>
</dbReference>
<protein>
    <submittedName>
        <fullName evidence="4">Uncharacterized protein</fullName>
    </submittedName>
</protein>
<dbReference type="InterPro" id="IPR032675">
    <property type="entry name" value="LRR_dom_sf"/>
</dbReference>
<dbReference type="SUPFAM" id="SSF101898">
    <property type="entry name" value="NHL repeat"/>
    <property type="match status" value="1"/>
</dbReference>
<gene>
    <name evidence="4" type="ORF">JYZ213_LOCUS18092</name>
</gene>
<sequence>MEEVGAQHIIDLLRANRILTTLHLHSNNIEDTGVKYIADGLRNNTTLTALYLSSNQIGAVGAQHIAVGLRNNTTLAVLDLNVNQIGDVGAQHIADGLRNNRTLTALALSSNQIGVVGVKHVARGLRNNTTLTALYLSSNQIGAVGAQHIADELRNNTTLITLHLSGNNIGDTGAQHISDGLWDNTILRTLNLGNNQIGGVGAQHIADRLRDNTTLTALGLSSNQIGAVGAQHIADRLRDNTTLTALYLGGNQIRAVGAQHIADELRNNTVGIISNIILVTPDINKIFLNMTCTECTCAALTVGAVGWNCVTSNNTCQLISNYSASDFHWAKITNGSFRFTTFPPEPSTTTSMLTSTSTTSSSTSTTSSSTTSSSTSTTSTSTTTTAFTFQWNSTGNTVAGSAVGTSGTTANQLSEPYILKFDSSNALYISDSTNNRIQKWIIGSSNGTTVAGLATGVPGSSSNTLKLPVGLALDSLDNMYVSDKGNNRIMYWQSGASSGTLVAGTGSTGNANNQFNEPNVIERDSSTGTLYISDVNNQRIMRYLSNASSGTVVAGGNGAGTGLNQLYSPYGFTFDSSTNSLIIANYHNHNVVRWVIGASTWTILAGSTSGTSGTSPILLNQPVGVTLDYYGNMYVADSGNHRIQFYLAGQSNGTTIAGRTGLSGTLPTLLHTPYSMILDSQFNLYVADTYNNRVQKFAYYSIT</sequence>
<dbReference type="Gene3D" id="3.80.10.10">
    <property type="entry name" value="Ribonuclease Inhibitor"/>
    <property type="match status" value="3"/>
</dbReference>
<evidence type="ECO:0000256" key="1">
    <source>
        <dbReference type="ARBA" id="ARBA00022737"/>
    </source>
</evidence>
<evidence type="ECO:0000313" key="5">
    <source>
        <dbReference type="Proteomes" id="UP000663845"/>
    </source>
</evidence>
<keyword evidence="1" id="KW-0677">Repeat</keyword>
<evidence type="ECO:0000256" key="2">
    <source>
        <dbReference type="PROSITE-ProRule" id="PRU00504"/>
    </source>
</evidence>
<proteinExistence type="predicted"/>
<feature type="region of interest" description="Disordered" evidence="3">
    <location>
        <begin position="346"/>
        <end position="380"/>
    </location>
</feature>
<accession>A0A814JMT6</accession>
<dbReference type="Pfam" id="PF01436">
    <property type="entry name" value="NHL"/>
    <property type="match status" value="1"/>
</dbReference>
<comment type="caution">
    <text evidence="4">The sequence shown here is derived from an EMBL/GenBank/DDBJ whole genome shotgun (WGS) entry which is preliminary data.</text>
</comment>
<dbReference type="PANTHER" id="PTHR46984">
    <property type="entry name" value="LEUCINE-RICH REPEAT-CONTAINING PROTEIN 71"/>
    <property type="match status" value="1"/>
</dbReference>
<organism evidence="4 5">
    <name type="scientific">Adineta steineri</name>
    <dbReference type="NCBI Taxonomy" id="433720"/>
    <lineage>
        <taxon>Eukaryota</taxon>
        <taxon>Metazoa</taxon>
        <taxon>Spiralia</taxon>
        <taxon>Gnathifera</taxon>
        <taxon>Rotifera</taxon>
        <taxon>Eurotatoria</taxon>
        <taxon>Bdelloidea</taxon>
        <taxon>Adinetida</taxon>
        <taxon>Adinetidae</taxon>
        <taxon>Adineta</taxon>
    </lineage>
</organism>
<dbReference type="InterPro" id="IPR001258">
    <property type="entry name" value="NHL_repeat"/>
</dbReference>